<reference evidence="1 2" key="1">
    <citation type="submission" date="2016-10" db="EMBL/GenBank/DDBJ databases">
        <authorList>
            <person name="de Groot N.N."/>
        </authorList>
    </citation>
    <scope>NUCLEOTIDE SEQUENCE [LARGE SCALE GENOMIC DNA]</scope>
    <source>
        <strain evidence="1 2">DSM 16619</strain>
    </source>
</reference>
<dbReference type="AlphaFoldDB" id="A0A1G7FPQ7"/>
<proteinExistence type="predicted"/>
<evidence type="ECO:0000313" key="2">
    <source>
        <dbReference type="Proteomes" id="UP000198781"/>
    </source>
</evidence>
<keyword evidence="2" id="KW-1185">Reference proteome</keyword>
<dbReference type="OrthoDB" id="9882419at2"/>
<dbReference type="EMBL" id="FMZC01000040">
    <property type="protein sequence ID" value="SDE77854.1"/>
    <property type="molecule type" value="Genomic_DNA"/>
</dbReference>
<gene>
    <name evidence="1" type="ORF">SAMN05192589_1401</name>
</gene>
<sequence length="197" mass="21779">MNNAKNILIMLLVAVIPIFSPAQLIDKNACAAIFAEKYVAAEFPIPAKKEWHWFRRAVTPERPEHAWIAEPGIIESDVFKGNGVAFSMSIGSANLSDKKEQKGSMADLIISAKKNAYLTKKNKTSIEEGKNFDLIMKSEVAAKLVEEDVFMLSVFDSATVGLAKSGNPTHMRLRAISSSVDSTYECIPKIEYLKILN</sequence>
<accession>A0A1G7FPQ7</accession>
<name>A0A1G7FPQ7_9BURK</name>
<evidence type="ECO:0000313" key="1">
    <source>
        <dbReference type="EMBL" id="SDE77854.1"/>
    </source>
</evidence>
<organism evidence="1 2">
    <name type="scientific">Paracidovorax valerianellae</name>
    <dbReference type="NCBI Taxonomy" id="187868"/>
    <lineage>
        <taxon>Bacteria</taxon>
        <taxon>Pseudomonadati</taxon>
        <taxon>Pseudomonadota</taxon>
        <taxon>Betaproteobacteria</taxon>
        <taxon>Burkholderiales</taxon>
        <taxon>Comamonadaceae</taxon>
        <taxon>Paracidovorax</taxon>
    </lineage>
</organism>
<dbReference type="RefSeq" id="WP_139160541.1">
    <property type="nucleotide sequence ID" value="NZ_FMZC01000040.1"/>
</dbReference>
<protein>
    <submittedName>
        <fullName evidence="1">Uncharacterized protein</fullName>
    </submittedName>
</protein>
<dbReference type="Proteomes" id="UP000198781">
    <property type="component" value="Unassembled WGS sequence"/>
</dbReference>